<sequence length="72" mass="7692">MESLDNQQLCMEPSQRSHLGPRATRVFTENPTTESQLAAAGGNLTRLSSTSGSTIANNGNIQCGMLYGIPYC</sequence>
<comment type="caution">
    <text evidence="2">The sequence shown here is derived from an EMBL/GenBank/DDBJ whole genome shotgun (WGS) entry which is preliminary data.</text>
</comment>
<feature type="compositionally biased region" description="Polar residues" evidence="1">
    <location>
        <begin position="1"/>
        <end position="17"/>
    </location>
</feature>
<dbReference type="Proteomes" id="UP000325313">
    <property type="component" value="Unassembled WGS sequence"/>
</dbReference>
<evidence type="ECO:0000313" key="3">
    <source>
        <dbReference type="Proteomes" id="UP000325313"/>
    </source>
</evidence>
<reference evidence="2 3" key="1">
    <citation type="submission" date="2019-05" db="EMBL/GenBank/DDBJ databases">
        <title>Emergence of the Ug99 lineage of the wheat stem rust pathogen through somatic hybridization.</title>
        <authorList>
            <person name="Li F."/>
            <person name="Upadhyaya N.M."/>
            <person name="Sperschneider J."/>
            <person name="Matny O."/>
            <person name="Nguyen-Phuc H."/>
            <person name="Mago R."/>
            <person name="Raley C."/>
            <person name="Miller M.E."/>
            <person name="Silverstein K.A.T."/>
            <person name="Henningsen E."/>
            <person name="Hirsch C.D."/>
            <person name="Visser B."/>
            <person name="Pretorius Z.A."/>
            <person name="Steffenson B.J."/>
            <person name="Schwessinger B."/>
            <person name="Dodds P.N."/>
            <person name="Figueroa M."/>
        </authorList>
    </citation>
    <scope>NUCLEOTIDE SEQUENCE [LARGE SCALE GENOMIC DNA]</scope>
    <source>
        <strain evidence="2 3">Ug99</strain>
    </source>
</reference>
<dbReference type="EMBL" id="VDEP01000070">
    <property type="protein sequence ID" value="KAA1133770.1"/>
    <property type="molecule type" value="Genomic_DNA"/>
</dbReference>
<accession>A0A5B0S7B6</accession>
<protein>
    <submittedName>
        <fullName evidence="2">Uncharacterized protein</fullName>
    </submittedName>
</protein>
<dbReference type="AlphaFoldDB" id="A0A5B0S7B6"/>
<organism evidence="2 3">
    <name type="scientific">Puccinia graminis f. sp. tritici</name>
    <dbReference type="NCBI Taxonomy" id="56615"/>
    <lineage>
        <taxon>Eukaryota</taxon>
        <taxon>Fungi</taxon>
        <taxon>Dikarya</taxon>
        <taxon>Basidiomycota</taxon>
        <taxon>Pucciniomycotina</taxon>
        <taxon>Pucciniomycetes</taxon>
        <taxon>Pucciniales</taxon>
        <taxon>Pucciniaceae</taxon>
        <taxon>Puccinia</taxon>
    </lineage>
</organism>
<name>A0A5B0S7B6_PUCGR</name>
<gene>
    <name evidence="2" type="ORF">PGTUg99_015491</name>
</gene>
<proteinExistence type="predicted"/>
<feature type="region of interest" description="Disordered" evidence="1">
    <location>
        <begin position="1"/>
        <end position="23"/>
    </location>
</feature>
<evidence type="ECO:0000256" key="1">
    <source>
        <dbReference type="SAM" id="MobiDB-lite"/>
    </source>
</evidence>
<evidence type="ECO:0000313" key="2">
    <source>
        <dbReference type="EMBL" id="KAA1133770.1"/>
    </source>
</evidence>